<dbReference type="OrthoDB" id="2427080at2759"/>
<accession>A0A9N9KIJ7</accession>
<feature type="non-terminal residue" evidence="2">
    <location>
        <position position="158"/>
    </location>
</feature>
<feature type="compositionally biased region" description="Polar residues" evidence="1">
    <location>
        <begin position="46"/>
        <end position="78"/>
    </location>
</feature>
<feature type="non-terminal residue" evidence="2">
    <location>
        <position position="1"/>
    </location>
</feature>
<keyword evidence="3" id="KW-1185">Reference proteome</keyword>
<organism evidence="2 3">
    <name type="scientific">Cetraspora pellucida</name>
    <dbReference type="NCBI Taxonomy" id="1433469"/>
    <lineage>
        <taxon>Eukaryota</taxon>
        <taxon>Fungi</taxon>
        <taxon>Fungi incertae sedis</taxon>
        <taxon>Mucoromycota</taxon>
        <taxon>Glomeromycotina</taxon>
        <taxon>Glomeromycetes</taxon>
        <taxon>Diversisporales</taxon>
        <taxon>Gigasporaceae</taxon>
        <taxon>Cetraspora</taxon>
    </lineage>
</organism>
<feature type="region of interest" description="Disordered" evidence="1">
    <location>
        <begin position="1"/>
        <end position="20"/>
    </location>
</feature>
<dbReference type="EMBL" id="CAJVQA010076836">
    <property type="protein sequence ID" value="CAG8835771.1"/>
    <property type="molecule type" value="Genomic_DNA"/>
</dbReference>
<evidence type="ECO:0000313" key="3">
    <source>
        <dbReference type="Proteomes" id="UP000789759"/>
    </source>
</evidence>
<protein>
    <submittedName>
        <fullName evidence="2">5992_t:CDS:1</fullName>
    </submittedName>
</protein>
<feature type="region of interest" description="Disordered" evidence="1">
    <location>
        <begin position="46"/>
        <end position="103"/>
    </location>
</feature>
<name>A0A9N9KIJ7_9GLOM</name>
<feature type="compositionally biased region" description="Low complexity" evidence="1">
    <location>
        <begin position="90"/>
        <end position="101"/>
    </location>
</feature>
<evidence type="ECO:0000256" key="1">
    <source>
        <dbReference type="SAM" id="MobiDB-lite"/>
    </source>
</evidence>
<proteinExistence type="predicted"/>
<gene>
    <name evidence="2" type="ORF">CPELLU_LOCUS21287</name>
</gene>
<evidence type="ECO:0000313" key="2">
    <source>
        <dbReference type="EMBL" id="CAG8835771.1"/>
    </source>
</evidence>
<dbReference type="Proteomes" id="UP000789759">
    <property type="component" value="Unassembled WGS sequence"/>
</dbReference>
<comment type="caution">
    <text evidence="2">The sequence shown here is derived from an EMBL/GenBank/DDBJ whole genome shotgun (WGS) entry which is preliminary data.</text>
</comment>
<dbReference type="AlphaFoldDB" id="A0A9N9KIJ7"/>
<feature type="compositionally biased region" description="Basic residues" evidence="1">
    <location>
        <begin position="8"/>
        <end position="20"/>
    </location>
</feature>
<sequence length="158" mass="18050">SKIEHYNNHNKMKRVQTNKATRKVALRKRITYNISETLQRGECSQNTVSQASQVSINGDDSGESLQENFSDSESLLSDKSQHTNDLEYNSSMTSDTSSSSDQLSVTEEIELQTEEEKNFNQIIVDSGIDFQPIPGEYGPYFKNFTEMSFFTWVTQHMI</sequence>
<reference evidence="2" key="1">
    <citation type="submission" date="2021-06" db="EMBL/GenBank/DDBJ databases">
        <authorList>
            <person name="Kallberg Y."/>
            <person name="Tangrot J."/>
            <person name="Rosling A."/>
        </authorList>
    </citation>
    <scope>NUCLEOTIDE SEQUENCE</scope>
    <source>
        <strain evidence="2">FL966</strain>
    </source>
</reference>